<dbReference type="AlphaFoldDB" id="A0A699RUQ6"/>
<protein>
    <submittedName>
        <fullName evidence="2">Uncharacterized protein</fullName>
    </submittedName>
</protein>
<gene>
    <name evidence="2" type="ORF">Tci_861283</name>
</gene>
<name>A0A699RUQ6_TANCI</name>
<dbReference type="EMBL" id="BKCJ011120287">
    <property type="protein sequence ID" value="GFC89313.1"/>
    <property type="molecule type" value="Genomic_DNA"/>
</dbReference>
<accession>A0A699RUQ6</accession>
<evidence type="ECO:0000256" key="1">
    <source>
        <dbReference type="SAM" id="MobiDB-lite"/>
    </source>
</evidence>
<feature type="non-terminal residue" evidence="2">
    <location>
        <position position="156"/>
    </location>
</feature>
<reference evidence="2" key="1">
    <citation type="journal article" date="2019" name="Sci. Rep.">
        <title>Draft genome of Tanacetum cinerariifolium, the natural source of mosquito coil.</title>
        <authorList>
            <person name="Yamashiro T."/>
            <person name="Shiraishi A."/>
            <person name="Satake H."/>
            <person name="Nakayama K."/>
        </authorList>
    </citation>
    <scope>NUCLEOTIDE SEQUENCE</scope>
</reference>
<sequence length="156" mass="17068">MRSSIDDIWPPTKPARKPKTTAPKAPRRPSVSTPVTSAQPAPISAPAKHQEKKRKKATKTSDKPTKAKKFKYSVVHKVRKPRSSLKSVAASEAEDVPAMEPQVAAKDADLQKALEESMKTAYDAPWGPLLPVVIREPESVKYQLLLEVPGKGKAKV</sequence>
<organism evidence="2">
    <name type="scientific">Tanacetum cinerariifolium</name>
    <name type="common">Dalmatian daisy</name>
    <name type="synonym">Chrysanthemum cinerariifolium</name>
    <dbReference type="NCBI Taxonomy" id="118510"/>
    <lineage>
        <taxon>Eukaryota</taxon>
        <taxon>Viridiplantae</taxon>
        <taxon>Streptophyta</taxon>
        <taxon>Embryophyta</taxon>
        <taxon>Tracheophyta</taxon>
        <taxon>Spermatophyta</taxon>
        <taxon>Magnoliopsida</taxon>
        <taxon>eudicotyledons</taxon>
        <taxon>Gunneridae</taxon>
        <taxon>Pentapetalae</taxon>
        <taxon>asterids</taxon>
        <taxon>campanulids</taxon>
        <taxon>Asterales</taxon>
        <taxon>Asteraceae</taxon>
        <taxon>Asteroideae</taxon>
        <taxon>Anthemideae</taxon>
        <taxon>Anthemidinae</taxon>
        <taxon>Tanacetum</taxon>
    </lineage>
</organism>
<evidence type="ECO:0000313" key="2">
    <source>
        <dbReference type="EMBL" id="GFC89313.1"/>
    </source>
</evidence>
<feature type="region of interest" description="Disordered" evidence="1">
    <location>
        <begin position="1"/>
        <end position="69"/>
    </location>
</feature>
<comment type="caution">
    <text evidence="2">The sequence shown here is derived from an EMBL/GenBank/DDBJ whole genome shotgun (WGS) entry which is preliminary data.</text>
</comment>
<proteinExistence type="predicted"/>
<feature type="compositionally biased region" description="Polar residues" evidence="1">
    <location>
        <begin position="30"/>
        <end position="39"/>
    </location>
</feature>